<evidence type="ECO:0000256" key="3">
    <source>
        <dbReference type="ARBA" id="ARBA00023237"/>
    </source>
</evidence>
<evidence type="ECO:0000313" key="9">
    <source>
        <dbReference type="Proteomes" id="UP000051497"/>
    </source>
</evidence>
<dbReference type="GO" id="GO:0030674">
    <property type="term" value="F:protein-macromolecule adaptor activity"/>
    <property type="evidence" value="ECO:0007669"/>
    <property type="project" value="TreeGrafter"/>
</dbReference>
<reference evidence="7" key="1">
    <citation type="submission" date="2015-09" db="EMBL/GenBank/DDBJ databases">
        <title>Draft Genome Sequences of Two Novel Amoeba-resistant Intranuclear Bacteria, Candidatus Berkiella cookevillensis and Candidatus Berkiella aquae.</title>
        <authorList>
            <person name="Mehari Y.T."/>
            <person name="Arivett B.A."/>
            <person name="Farone A.L."/>
            <person name="Gunderson J.H."/>
            <person name="Farone M.B."/>
        </authorList>
    </citation>
    <scope>NUCLEOTIDE SEQUENCE [LARGE SCALE GENOMIC DNA]</scope>
    <source>
        <strain evidence="7">HT99</strain>
    </source>
</reference>
<keyword evidence="9" id="KW-1185">Reference proteome</keyword>
<reference evidence="8" key="2">
    <citation type="journal article" date="2016" name="Genome Announc.">
        <title>Draft Genome Sequences of Two Novel Amoeba-Resistant Intranuclear Bacteria, 'Candidatus Berkiella cookevillensis' and 'Candidatus Berkiella aquae'.</title>
        <authorList>
            <person name="Mehari Y.T."/>
            <person name="Arivett B.A."/>
            <person name="Farone A.L."/>
            <person name="Gunderson J.H."/>
            <person name="Farone M.B."/>
        </authorList>
    </citation>
    <scope>NUCLEOTIDE SEQUENCE</scope>
    <source>
        <strain evidence="8">HT99</strain>
    </source>
</reference>
<keyword evidence="2 4" id="KW-0472">Membrane</keyword>
<proteinExistence type="inferred from homology"/>
<dbReference type="GO" id="GO:0051205">
    <property type="term" value="P:protein insertion into membrane"/>
    <property type="evidence" value="ECO:0007669"/>
    <property type="project" value="UniProtKB-UniRule"/>
</dbReference>
<protein>
    <recommendedName>
        <fullName evidence="4">Outer membrane protein assembly factor BamE</fullName>
    </recommendedName>
</protein>
<comment type="similarity">
    <text evidence="4">Belongs to the BamE family.</text>
</comment>
<dbReference type="STRING" id="295108.HT99x_01056"/>
<dbReference type="RefSeq" id="WP_075065683.1">
    <property type="nucleotide sequence ID" value="NZ_LKAJ02000001.1"/>
</dbReference>
<gene>
    <name evidence="4 7" type="primary">bamE</name>
    <name evidence="8" type="ORF">HT99x_003315</name>
    <name evidence="7" type="ORF">HT99x_01056</name>
</gene>
<dbReference type="Pfam" id="PF04355">
    <property type="entry name" value="BamE"/>
    <property type="match status" value="1"/>
</dbReference>
<dbReference type="HAMAP" id="MF_00925">
    <property type="entry name" value="OM_assembly_BamE"/>
    <property type="match status" value="1"/>
</dbReference>
<keyword evidence="1 4" id="KW-0732">Signal</keyword>
<dbReference type="PROSITE" id="PS51257">
    <property type="entry name" value="PROKAR_LIPOPROTEIN"/>
    <property type="match status" value="1"/>
</dbReference>
<keyword evidence="4" id="KW-0564">Palmitate</keyword>
<evidence type="ECO:0000313" key="8">
    <source>
        <dbReference type="EMBL" id="MCS5710446.1"/>
    </source>
</evidence>
<comment type="subunit">
    <text evidence="4">Part of the Bam complex.</text>
</comment>
<dbReference type="Gene3D" id="3.30.1450.10">
    <property type="match status" value="1"/>
</dbReference>
<keyword evidence="4" id="KW-0449">Lipoprotein</keyword>
<dbReference type="InterPro" id="IPR037873">
    <property type="entry name" value="BamE-like"/>
</dbReference>
<sequence length="113" mass="13217">MKVQPRTLRQCACWLLLSLSLSACFVRPYRFDLIQGNDISTESISLIHAGMSEEEVRYILGTPMLHDVFHTNRWDYVYLEKPNEGEEIRRHLAIYFENGYVEKITQDPLPEVA</sequence>
<name>A0A0Q9YYM5_9GAMM</name>
<dbReference type="EMBL" id="LKAJ01000003">
    <property type="protein sequence ID" value="KRG21863.1"/>
    <property type="molecule type" value="Genomic_DNA"/>
</dbReference>
<evidence type="ECO:0000256" key="4">
    <source>
        <dbReference type="HAMAP-Rule" id="MF_00925"/>
    </source>
</evidence>
<feature type="domain" description="Outer membrane protein assembly factor BamE" evidence="6">
    <location>
        <begin position="36"/>
        <end position="103"/>
    </location>
</feature>
<comment type="function">
    <text evidence="4">Part of the outer membrane protein assembly complex, which is involved in assembly and insertion of beta-barrel proteins into the outer membrane.</text>
</comment>
<dbReference type="InterPro" id="IPR026592">
    <property type="entry name" value="BamE"/>
</dbReference>
<dbReference type="EMBL" id="LKAJ02000001">
    <property type="protein sequence ID" value="MCS5710446.1"/>
    <property type="molecule type" value="Genomic_DNA"/>
</dbReference>
<dbReference type="GO" id="GO:1990063">
    <property type="term" value="C:Bam protein complex"/>
    <property type="evidence" value="ECO:0007669"/>
    <property type="project" value="TreeGrafter"/>
</dbReference>
<keyword evidence="3 4" id="KW-0998">Cell outer membrane</keyword>
<dbReference type="PANTHER" id="PTHR37482:SF1">
    <property type="entry name" value="OUTER MEMBRANE PROTEIN ASSEMBLY FACTOR BAME"/>
    <property type="match status" value="1"/>
</dbReference>
<dbReference type="OrthoDB" id="9808250at2"/>
<comment type="caution">
    <text evidence="7">The sequence shown here is derived from an EMBL/GenBank/DDBJ whole genome shotgun (WGS) entry which is preliminary data.</text>
</comment>
<dbReference type="InterPro" id="IPR007450">
    <property type="entry name" value="BamE_dom"/>
</dbReference>
<reference evidence="8" key="3">
    <citation type="submission" date="2021-06" db="EMBL/GenBank/DDBJ databases">
        <title>Genomic Description and Analysis of Intracellular Bacteria, Candidatus Berkiella cookevillensis and Candidatus Berkiella aquae.</title>
        <authorList>
            <person name="Kidane D.T."/>
            <person name="Mehari Y.T."/>
            <person name="Rice F.C."/>
            <person name="Arivett B.A."/>
            <person name="Farone A.L."/>
            <person name="Berk S.G."/>
            <person name="Farone M.B."/>
        </authorList>
    </citation>
    <scope>NUCLEOTIDE SEQUENCE</scope>
    <source>
        <strain evidence="8">HT99</strain>
    </source>
</reference>
<evidence type="ECO:0000313" key="7">
    <source>
        <dbReference type="EMBL" id="KRG21863.1"/>
    </source>
</evidence>
<evidence type="ECO:0000256" key="1">
    <source>
        <dbReference type="ARBA" id="ARBA00022729"/>
    </source>
</evidence>
<organism evidence="7">
    <name type="scientific">Candidatus Berkiella aquae</name>
    <dbReference type="NCBI Taxonomy" id="295108"/>
    <lineage>
        <taxon>Bacteria</taxon>
        <taxon>Pseudomonadati</taxon>
        <taxon>Pseudomonadota</taxon>
        <taxon>Gammaproteobacteria</taxon>
        <taxon>Candidatus Berkiellales</taxon>
        <taxon>Candidatus Berkiellaceae</taxon>
        <taxon>Candidatus Berkiella</taxon>
    </lineage>
</organism>
<evidence type="ECO:0000256" key="5">
    <source>
        <dbReference type="SAM" id="SignalP"/>
    </source>
</evidence>
<feature type="chain" id="PRO_5043129863" description="Outer membrane protein assembly factor BamE" evidence="5">
    <location>
        <begin position="24"/>
        <end position="113"/>
    </location>
</feature>
<comment type="subcellular location">
    <subcellularLocation>
        <location evidence="4">Cell outer membrane</location>
        <topology evidence="4">Lipid-anchor</topology>
    </subcellularLocation>
</comment>
<dbReference type="Proteomes" id="UP000051497">
    <property type="component" value="Unassembled WGS sequence"/>
</dbReference>
<dbReference type="GO" id="GO:0043165">
    <property type="term" value="P:Gram-negative-bacterium-type cell outer membrane assembly"/>
    <property type="evidence" value="ECO:0007669"/>
    <property type="project" value="UniProtKB-UniRule"/>
</dbReference>
<feature type="signal peptide" evidence="5">
    <location>
        <begin position="1"/>
        <end position="23"/>
    </location>
</feature>
<dbReference type="AlphaFoldDB" id="A0A0Q9YYM5"/>
<evidence type="ECO:0000256" key="2">
    <source>
        <dbReference type="ARBA" id="ARBA00023136"/>
    </source>
</evidence>
<dbReference type="PANTHER" id="PTHR37482">
    <property type="entry name" value="OUTER MEMBRANE PROTEIN ASSEMBLY FACTOR BAME"/>
    <property type="match status" value="1"/>
</dbReference>
<accession>A0A0Q9YYM5</accession>
<evidence type="ECO:0000259" key="6">
    <source>
        <dbReference type="Pfam" id="PF04355"/>
    </source>
</evidence>